<sequence length="252" mass="26211">MIAVAGAVLLLAGCGQNTDPGASPVGKTFLSTSVTEDGQPKQLAPKTRVRLQFTDDGRLVADAGCNSMQSKVSTKDGKLALDGELASTAMGCPGPQQGQDSWLAGIISAKPTWKLDGNKLDVTAGSTTISLENREILEPDLPLDGTRWILSSVISGDSVGHFAGSENVWLTLNGERVTGSTGCNDFQGVVARSTGKLTFGELATTRRACAGNPAMLESQVLKGLKGEMTYHISGATLQLRSANGGLDFTAVR</sequence>
<organism evidence="2 3">
    <name type="scientific">Kribbella jiaozuonensis</name>
    <dbReference type="NCBI Taxonomy" id="2575441"/>
    <lineage>
        <taxon>Bacteria</taxon>
        <taxon>Bacillati</taxon>
        <taxon>Actinomycetota</taxon>
        <taxon>Actinomycetes</taxon>
        <taxon>Propionibacteriales</taxon>
        <taxon>Kribbellaceae</taxon>
        <taxon>Kribbella</taxon>
    </lineage>
</organism>
<dbReference type="PANTHER" id="PTHR35535">
    <property type="entry name" value="HEAT SHOCK PROTEIN HSLJ"/>
    <property type="match status" value="1"/>
</dbReference>
<comment type="caution">
    <text evidence="2">The sequence shown here is derived from an EMBL/GenBank/DDBJ whole genome shotgun (WGS) entry which is preliminary data.</text>
</comment>
<dbReference type="PANTHER" id="PTHR35535:SF2">
    <property type="entry name" value="DUF306 DOMAIN-CONTAINING PROTEIN"/>
    <property type="match status" value="1"/>
</dbReference>
<dbReference type="InterPro" id="IPR005184">
    <property type="entry name" value="DUF306_Meta_HslJ"/>
</dbReference>
<evidence type="ECO:0000313" key="2">
    <source>
        <dbReference type="EMBL" id="TKK74267.1"/>
    </source>
</evidence>
<feature type="domain" description="DUF306" evidence="1">
    <location>
        <begin position="42"/>
        <end position="124"/>
    </location>
</feature>
<dbReference type="InterPro" id="IPR053147">
    <property type="entry name" value="Hsp_HslJ-like"/>
</dbReference>
<accession>A0A4U3LJG3</accession>
<dbReference type="Gene3D" id="2.40.128.270">
    <property type="match status" value="2"/>
</dbReference>
<dbReference type="Proteomes" id="UP000305836">
    <property type="component" value="Unassembled WGS sequence"/>
</dbReference>
<feature type="domain" description="DUF306" evidence="1">
    <location>
        <begin position="142"/>
        <end position="244"/>
    </location>
</feature>
<proteinExistence type="predicted"/>
<dbReference type="InterPro" id="IPR038670">
    <property type="entry name" value="HslJ-like_sf"/>
</dbReference>
<dbReference type="Pfam" id="PF03724">
    <property type="entry name" value="META"/>
    <property type="match status" value="2"/>
</dbReference>
<dbReference type="OrthoDB" id="507754at2"/>
<gene>
    <name evidence="2" type="ORF">FDA38_36355</name>
</gene>
<dbReference type="RefSeq" id="WP_137258718.1">
    <property type="nucleotide sequence ID" value="NZ_JBHSPQ010000002.1"/>
</dbReference>
<evidence type="ECO:0000259" key="1">
    <source>
        <dbReference type="Pfam" id="PF03724"/>
    </source>
</evidence>
<keyword evidence="3" id="KW-1185">Reference proteome</keyword>
<dbReference type="AlphaFoldDB" id="A0A4U3LJG3"/>
<dbReference type="EMBL" id="SZPZ01000006">
    <property type="protein sequence ID" value="TKK74267.1"/>
    <property type="molecule type" value="Genomic_DNA"/>
</dbReference>
<name>A0A4U3LJG3_9ACTN</name>
<evidence type="ECO:0000313" key="3">
    <source>
        <dbReference type="Proteomes" id="UP000305836"/>
    </source>
</evidence>
<protein>
    <submittedName>
        <fullName evidence="2">META domain-containing protein</fullName>
    </submittedName>
</protein>
<reference evidence="2 3" key="1">
    <citation type="submission" date="2019-04" db="EMBL/GenBank/DDBJ databases">
        <title>Kribbella sp. NEAU-THZ 27 nov., a novel actinomycete isolated from soil.</title>
        <authorList>
            <person name="Duan L."/>
        </authorList>
    </citation>
    <scope>NUCLEOTIDE SEQUENCE [LARGE SCALE GENOMIC DNA]</scope>
    <source>
        <strain evidence="3">NEAU-THZ27</strain>
    </source>
</reference>